<dbReference type="EMBL" id="FUIG01000027">
    <property type="protein sequence ID" value="SJM31756.1"/>
    <property type="molecule type" value="Genomic_DNA"/>
</dbReference>
<gene>
    <name evidence="1" type="ORF">BQ8482_200014</name>
</gene>
<protein>
    <submittedName>
        <fullName evidence="1">Uncharacterized protein</fullName>
    </submittedName>
</protein>
<sequence length="47" mass="4963">MFAIALAETFSSKAAVGKLAELKAGGRVPTDAIVAYGNTYVRKLCCR</sequence>
<evidence type="ECO:0000313" key="1">
    <source>
        <dbReference type="EMBL" id="SJM31756.1"/>
    </source>
</evidence>
<keyword evidence="2" id="KW-1185">Reference proteome</keyword>
<organism evidence="1 2">
    <name type="scientific">Mesorhizobium delmotii</name>
    <dbReference type="NCBI Taxonomy" id="1631247"/>
    <lineage>
        <taxon>Bacteria</taxon>
        <taxon>Pseudomonadati</taxon>
        <taxon>Pseudomonadota</taxon>
        <taxon>Alphaproteobacteria</taxon>
        <taxon>Hyphomicrobiales</taxon>
        <taxon>Phyllobacteriaceae</taxon>
        <taxon>Mesorhizobium</taxon>
    </lineage>
</organism>
<dbReference type="Proteomes" id="UP000245698">
    <property type="component" value="Unassembled WGS sequence"/>
</dbReference>
<reference evidence="2" key="1">
    <citation type="submission" date="2016-12" db="EMBL/GenBank/DDBJ databases">
        <authorList>
            <person name="Brunel B."/>
        </authorList>
    </citation>
    <scope>NUCLEOTIDE SEQUENCE [LARGE SCALE GENOMIC DNA]</scope>
</reference>
<name>A0A2P9AKU8_9HYPH</name>
<dbReference type="AlphaFoldDB" id="A0A2P9AKU8"/>
<evidence type="ECO:0000313" key="2">
    <source>
        <dbReference type="Proteomes" id="UP000245698"/>
    </source>
</evidence>
<proteinExistence type="predicted"/>
<accession>A0A2P9AKU8</accession>